<evidence type="ECO:0000313" key="3">
    <source>
        <dbReference type="Proteomes" id="UP000272778"/>
    </source>
</evidence>
<gene>
    <name evidence="2" type="ORF">D1Y85_14175</name>
</gene>
<evidence type="ECO:0000259" key="1">
    <source>
        <dbReference type="Pfam" id="PF05523"/>
    </source>
</evidence>
<dbReference type="OrthoDB" id="272049at2"/>
<dbReference type="AlphaFoldDB" id="A0A3N6MPU5"/>
<reference evidence="2 3" key="1">
    <citation type="submission" date="2018-11" db="EMBL/GenBank/DDBJ databases">
        <title>Paraburkholderia sp. DHOA04, isolated from soil.</title>
        <authorList>
            <person name="Gao Z.-H."/>
            <person name="Qiu L.-H."/>
            <person name="Fu J.-C."/>
        </authorList>
    </citation>
    <scope>NUCLEOTIDE SEQUENCE [LARGE SCALE GENOMIC DNA]</scope>
    <source>
        <strain evidence="2 3">DHOA04</strain>
    </source>
</reference>
<proteinExistence type="predicted"/>
<evidence type="ECO:0000313" key="2">
    <source>
        <dbReference type="EMBL" id="RQH05759.1"/>
    </source>
</evidence>
<dbReference type="CDD" id="cd20292">
    <property type="entry name" value="cupin_QdtA-like"/>
    <property type="match status" value="1"/>
</dbReference>
<dbReference type="InterPro" id="IPR014710">
    <property type="entry name" value="RmlC-like_jellyroll"/>
</dbReference>
<comment type="caution">
    <text evidence="2">The sequence shown here is derived from an EMBL/GenBank/DDBJ whole genome shotgun (WGS) entry which is preliminary data.</text>
</comment>
<protein>
    <submittedName>
        <fullName evidence="2">WxcM-like domain-containing protein</fullName>
    </submittedName>
</protein>
<name>A0A3N6MPU5_9BURK</name>
<dbReference type="Pfam" id="PF05523">
    <property type="entry name" value="FdtA"/>
    <property type="match status" value="1"/>
</dbReference>
<dbReference type="RefSeq" id="WP_124151687.1">
    <property type="nucleotide sequence ID" value="NZ_RQIS01000009.1"/>
</dbReference>
<accession>A0A3N6MPU5</accession>
<keyword evidence="3" id="KW-1185">Reference proteome</keyword>
<dbReference type="Proteomes" id="UP000272778">
    <property type="component" value="Unassembled WGS sequence"/>
</dbReference>
<dbReference type="InterPro" id="IPR011051">
    <property type="entry name" value="RmlC_Cupin_sf"/>
</dbReference>
<feature type="domain" description="Sugar 3,4-ketoisomerase QdtA cupin" evidence="1">
    <location>
        <begin position="5"/>
        <end position="132"/>
    </location>
</feature>
<dbReference type="EMBL" id="RQIS01000009">
    <property type="protein sequence ID" value="RQH05759.1"/>
    <property type="molecule type" value="Genomic_DNA"/>
</dbReference>
<sequence length="141" mass="16321">MPLNDCRIIELPKITDPRGNLTFVEGGNHVPFDFRRAYYLYDVPGGSDRGAHAHRNLHQFVIAMSGSFDVVLDDGHDRRRFHMNRSYYGLYVCPMMWRTLDNFSSGAVCLVLASEHYDPADYIRDHDEFLRLAGQRRQAVE</sequence>
<organism evidence="2 3">
    <name type="scientific">Paraburkholderia dinghuensis</name>
    <dbReference type="NCBI Taxonomy" id="2305225"/>
    <lineage>
        <taxon>Bacteria</taxon>
        <taxon>Pseudomonadati</taxon>
        <taxon>Pseudomonadota</taxon>
        <taxon>Betaproteobacteria</taxon>
        <taxon>Burkholderiales</taxon>
        <taxon>Burkholderiaceae</taxon>
        <taxon>Paraburkholderia</taxon>
    </lineage>
</organism>
<dbReference type="Gene3D" id="2.60.120.10">
    <property type="entry name" value="Jelly Rolls"/>
    <property type="match status" value="1"/>
</dbReference>
<dbReference type="InterPro" id="IPR008894">
    <property type="entry name" value="QdtA_cupin_dom"/>
</dbReference>
<dbReference type="SUPFAM" id="SSF51182">
    <property type="entry name" value="RmlC-like cupins"/>
    <property type="match status" value="1"/>
</dbReference>